<dbReference type="PANTHER" id="PTHR20982:SF3">
    <property type="entry name" value="MITOCHONDRIAL RIBOSOME RECYCLING FACTOR PSEUDO 1"/>
    <property type="match status" value="1"/>
</dbReference>
<evidence type="ECO:0000259" key="7">
    <source>
        <dbReference type="Pfam" id="PF01765"/>
    </source>
</evidence>
<keyword evidence="9" id="KW-1185">Reference proteome</keyword>
<dbReference type="PANTHER" id="PTHR20982">
    <property type="entry name" value="RIBOSOME RECYCLING FACTOR"/>
    <property type="match status" value="1"/>
</dbReference>
<dbReference type="EMBL" id="LSRS01000005">
    <property type="protein sequence ID" value="KAF1084555.1"/>
    <property type="molecule type" value="Genomic_DNA"/>
</dbReference>
<dbReference type="InterPro" id="IPR023584">
    <property type="entry name" value="Ribosome_recyc_fac_dom"/>
</dbReference>
<keyword evidence="6" id="KW-0175">Coiled coil</keyword>
<evidence type="ECO:0000313" key="8">
    <source>
        <dbReference type="EMBL" id="KAF1084555.1"/>
    </source>
</evidence>
<dbReference type="Gene3D" id="1.10.132.20">
    <property type="entry name" value="Ribosome-recycling factor"/>
    <property type="match status" value="1"/>
</dbReference>
<evidence type="ECO:0000256" key="5">
    <source>
        <dbReference type="HAMAP-Rule" id="MF_00040"/>
    </source>
</evidence>
<sequence length="193" mass="21875">MLERMLEVILLTLLSDAEKSMQKTVEVVDKEFASLRAGRATPALLDKIMVQYYGAPTPINQMANINVPEARLLVIQPWDKNTLPDIEKAILKSDLGITPASDGNVIRLAVPQLTKERRTELVKVIKKKAEEGRVAIRNLRREANDGLKNQQKNGDISEDDLRRLQDEVQKLTDKYIKEIDALFVAKEKEIMTI</sequence>
<dbReference type="InterPro" id="IPR036191">
    <property type="entry name" value="RRF_sf"/>
</dbReference>
<dbReference type="NCBIfam" id="TIGR00496">
    <property type="entry name" value="frr"/>
    <property type="match status" value="1"/>
</dbReference>
<keyword evidence="3 5" id="KW-0963">Cytoplasm</keyword>
<comment type="function">
    <text evidence="5">Responsible for the release of ribosomes from messenger RNA at the termination of protein biosynthesis. May increase the efficiency of translation by recycling ribosomes from one round of translation to another.</text>
</comment>
<dbReference type="InterPro" id="IPR002661">
    <property type="entry name" value="Ribosome_recyc_fac"/>
</dbReference>
<comment type="caution">
    <text evidence="8">The sequence shown here is derived from an EMBL/GenBank/DDBJ whole genome shotgun (WGS) entry which is preliminary data.</text>
</comment>
<dbReference type="HAMAP" id="MF_00040">
    <property type="entry name" value="RRF"/>
    <property type="match status" value="1"/>
</dbReference>
<dbReference type="GO" id="GO:0005737">
    <property type="term" value="C:cytoplasm"/>
    <property type="evidence" value="ECO:0007669"/>
    <property type="project" value="UniProtKB-SubCell"/>
</dbReference>
<reference evidence="8" key="1">
    <citation type="submission" date="2016-02" db="EMBL/GenBank/DDBJ databases">
        <title>Draft Genome Sequence of Sporotomaculum syntrophicum Strain FB, a Syntrophic Benzoate Degrader.</title>
        <authorList>
            <person name="Nobu M.K."/>
            <person name="Narihiro T."/>
            <person name="Qiu Y.-L."/>
            <person name="Ohashi A."/>
            <person name="Liu W.-T."/>
            <person name="Yuji S."/>
        </authorList>
    </citation>
    <scope>NUCLEOTIDE SEQUENCE</scope>
    <source>
        <strain evidence="8">FB</strain>
    </source>
</reference>
<accession>A0A9D2WNA0</accession>
<dbReference type="Proteomes" id="UP000798488">
    <property type="component" value="Unassembled WGS sequence"/>
</dbReference>
<gene>
    <name evidence="5 8" type="primary">frr</name>
    <name evidence="8" type="ORF">SPSYN_02333</name>
</gene>
<dbReference type="Gene3D" id="3.30.1360.40">
    <property type="match status" value="1"/>
</dbReference>
<dbReference type="FunFam" id="1.10.132.20:FF:000001">
    <property type="entry name" value="Ribosome-recycling factor"/>
    <property type="match status" value="1"/>
</dbReference>
<protein>
    <recommendedName>
        <fullName evidence="5">Ribosome-recycling factor</fullName>
        <shortName evidence="5">RRF</shortName>
    </recommendedName>
    <alternativeName>
        <fullName evidence="5">Ribosome-releasing factor</fullName>
    </alternativeName>
</protein>
<dbReference type="GO" id="GO:0043023">
    <property type="term" value="F:ribosomal large subunit binding"/>
    <property type="evidence" value="ECO:0007669"/>
    <property type="project" value="TreeGrafter"/>
</dbReference>
<dbReference type="SUPFAM" id="SSF55194">
    <property type="entry name" value="Ribosome recycling factor, RRF"/>
    <property type="match status" value="1"/>
</dbReference>
<evidence type="ECO:0000256" key="1">
    <source>
        <dbReference type="ARBA" id="ARBA00004496"/>
    </source>
</evidence>
<comment type="similarity">
    <text evidence="2 5">Belongs to the RRF family.</text>
</comment>
<evidence type="ECO:0000313" key="9">
    <source>
        <dbReference type="Proteomes" id="UP000798488"/>
    </source>
</evidence>
<keyword evidence="4 5" id="KW-0648">Protein biosynthesis</keyword>
<dbReference type="Pfam" id="PF01765">
    <property type="entry name" value="RRF"/>
    <property type="match status" value="1"/>
</dbReference>
<dbReference type="CDD" id="cd00520">
    <property type="entry name" value="RRF"/>
    <property type="match status" value="1"/>
</dbReference>
<organism evidence="8 9">
    <name type="scientific">Sporotomaculum syntrophicum</name>
    <dbReference type="NCBI Taxonomy" id="182264"/>
    <lineage>
        <taxon>Bacteria</taxon>
        <taxon>Bacillati</taxon>
        <taxon>Bacillota</taxon>
        <taxon>Clostridia</taxon>
        <taxon>Eubacteriales</taxon>
        <taxon>Desulfallaceae</taxon>
        <taxon>Sporotomaculum</taxon>
    </lineage>
</organism>
<feature type="domain" description="Ribosome recycling factor" evidence="7">
    <location>
        <begin position="29"/>
        <end position="191"/>
    </location>
</feature>
<dbReference type="AlphaFoldDB" id="A0A9D2WNA0"/>
<dbReference type="FunFam" id="3.30.1360.40:FF:000001">
    <property type="entry name" value="Ribosome-recycling factor"/>
    <property type="match status" value="1"/>
</dbReference>
<comment type="subcellular location">
    <subcellularLocation>
        <location evidence="1 5">Cytoplasm</location>
    </subcellularLocation>
</comment>
<evidence type="ECO:0000256" key="2">
    <source>
        <dbReference type="ARBA" id="ARBA00005912"/>
    </source>
</evidence>
<feature type="coiled-coil region" evidence="6">
    <location>
        <begin position="147"/>
        <end position="181"/>
    </location>
</feature>
<dbReference type="GO" id="GO:0006415">
    <property type="term" value="P:translational termination"/>
    <property type="evidence" value="ECO:0007669"/>
    <property type="project" value="UniProtKB-UniRule"/>
</dbReference>
<evidence type="ECO:0000256" key="6">
    <source>
        <dbReference type="SAM" id="Coils"/>
    </source>
</evidence>
<proteinExistence type="inferred from homology"/>
<evidence type="ECO:0000256" key="4">
    <source>
        <dbReference type="ARBA" id="ARBA00022917"/>
    </source>
</evidence>
<evidence type="ECO:0000256" key="3">
    <source>
        <dbReference type="ARBA" id="ARBA00022490"/>
    </source>
</evidence>
<name>A0A9D2WNA0_9FIRM</name>